<dbReference type="Proteomes" id="UP000494206">
    <property type="component" value="Unassembled WGS sequence"/>
</dbReference>
<evidence type="ECO:0000313" key="2">
    <source>
        <dbReference type="EMBL" id="CAB3410927.1"/>
    </source>
</evidence>
<comment type="caution">
    <text evidence="2">The sequence shown here is derived from an EMBL/GenBank/DDBJ whole genome shotgun (WGS) entry which is preliminary data.</text>
</comment>
<keyword evidence="1" id="KW-0812">Transmembrane</keyword>
<keyword evidence="1" id="KW-1133">Transmembrane helix</keyword>
<evidence type="ECO:0000313" key="3">
    <source>
        <dbReference type="Proteomes" id="UP000494206"/>
    </source>
</evidence>
<keyword evidence="1" id="KW-0472">Membrane</keyword>
<gene>
    <name evidence="2" type="ORF">CBOVIS_LOCUS12376</name>
</gene>
<dbReference type="EMBL" id="CADEPM010000012">
    <property type="protein sequence ID" value="CAB3410927.1"/>
    <property type="molecule type" value="Genomic_DNA"/>
</dbReference>
<dbReference type="AlphaFoldDB" id="A0A8S1FCE6"/>
<keyword evidence="3" id="KW-1185">Reference proteome</keyword>
<feature type="transmembrane region" description="Helical" evidence="1">
    <location>
        <begin position="30"/>
        <end position="50"/>
    </location>
</feature>
<evidence type="ECO:0000256" key="1">
    <source>
        <dbReference type="SAM" id="Phobius"/>
    </source>
</evidence>
<protein>
    <submittedName>
        <fullName evidence="2">Uncharacterized protein</fullName>
    </submittedName>
</protein>
<proteinExistence type="predicted"/>
<reference evidence="2 3" key="1">
    <citation type="submission" date="2020-04" db="EMBL/GenBank/DDBJ databases">
        <authorList>
            <person name="Laetsch R D."/>
            <person name="Stevens L."/>
            <person name="Kumar S."/>
            <person name="Blaxter L. M."/>
        </authorList>
    </citation>
    <scope>NUCLEOTIDE SEQUENCE [LARGE SCALE GENOMIC DNA]</scope>
</reference>
<sequence length="100" mass="12222">MHQRYRVFDPLSIRAARTSVQYDERTYCRYMSIITMFWLLAKTYVIFAFWRMVICLFQNLARDDYMAIMNRRQSYDDNDFDDDDDGGREVLFIHHIQLDS</sequence>
<name>A0A8S1FCE6_9PELO</name>
<organism evidence="2 3">
    <name type="scientific">Caenorhabditis bovis</name>
    <dbReference type="NCBI Taxonomy" id="2654633"/>
    <lineage>
        <taxon>Eukaryota</taxon>
        <taxon>Metazoa</taxon>
        <taxon>Ecdysozoa</taxon>
        <taxon>Nematoda</taxon>
        <taxon>Chromadorea</taxon>
        <taxon>Rhabditida</taxon>
        <taxon>Rhabditina</taxon>
        <taxon>Rhabditomorpha</taxon>
        <taxon>Rhabditoidea</taxon>
        <taxon>Rhabditidae</taxon>
        <taxon>Peloderinae</taxon>
        <taxon>Caenorhabditis</taxon>
    </lineage>
</organism>
<accession>A0A8S1FCE6</accession>